<dbReference type="Pfam" id="PF13385">
    <property type="entry name" value="Laminin_G_3"/>
    <property type="match status" value="1"/>
</dbReference>
<protein>
    <submittedName>
        <fullName evidence="5">Concanavalin A-like lectin/glucanase superfamily protein</fullName>
    </submittedName>
</protein>
<keyword evidence="1" id="KW-0732">Signal</keyword>
<keyword evidence="6" id="KW-1185">Reference proteome</keyword>
<feature type="domain" description="DUF1549" evidence="2">
    <location>
        <begin position="672"/>
        <end position="848"/>
    </location>
</feature>
<gene>
    <name evidence="5" type="ORF">DES53_101889</name>
</gene>
<dbReference type="PANTHER" id="PTHR35889:SF3">
    <property type="entry name" value="F-BOX DOMAIN-CONTAINING PROTEIN"/>
    <property type="match status" value="1"/>
</dbReference>
<dbReference type="InterPro" id="IPR011429">
    <property type="entry name" value="Cyt_c_Planctomycete-type"/>
</dbReference>
<dbReference type="Pfam" id="PF07587">
    <property type="entry name" value="PSD1"/>
    <property type="match status" value="1"/>
</dbReference>
<feature type="chain" id="PRO_5016611219" evidence="1">
    <location>
        <begin position="21"/>
        <end position="1248"/>
    </location>
</feature>
<dbReference type="Gene3D" id="2.60.120.200">
    <property type="match status" value="1"/>
</dbReference>
<sequence>MKHFRLLPFALAMAAAPLLAQNDAGNNDAANDAQNDSKENPKAADYKPIVKWSFDAKEAGKWKGKEQLEDGPLPPTFPAFQPGNKAAYFGGTNTAIVVKESDLPDTNVRFGMDDSITLEAWVNVEEIRNGAYSYLIGKGRNKNKDFTPENQNYALRLKGEGGEARPTFLFRSLPDKPDAKEGYHRWVATEGLTPGSGWHHIAVTYTFGKGSSIRSFVDGKEVKGTWDLDGKTDRAPVQDGDDIMIGTGYGGGEGNTLRGWLDEVAIYRKAVPETLLAQRFQFIPPPPVVNPDTLPKGLVRVEICESGVPAKNAWPTIPPKADESYNVGAFGISDIPQKYVDTGVRGDRANPLVLRAAAKVTLPAGKHRLLLRGRSASQLYVDGKLIMKLAFAKPDSGGHGYVAEQATYLDLGPDFRFAPPGTQEAVVEFESKGGEHVVMLEQMVGGVLGAKNRRRPETGEMVVAWSKQGTESWELLTPGKEPIAYNDQSWAAYEAKQSMKLSAMDAEARAALRGEQAAYWTKRREAATKWLAETPEVKVPAAAEGYPALNAIDNFLAQKIARVAAQNTAAQSGTVDYYRDIQPILETKCYDCHQGTKTKGDLRLDDFAAALRGGESDGAGITPKHPEKSSIIARVSTDDEELIMPPKGKPLTKEQIDLLSRWIKEGATWPELKVAHVNLTPLTDDLTFLRRVTLDTVGVAPSLAEIEAFVKDTSKDKRAKAIDRLLADPRWADNWVGYWQDVLAENPNILNPTLNNTGPFRWWIYESMLDDKPMDLFVTELVRLRGSVRFGGPAGFGVASQNDVPMAAKGTIVTTAFLGVETKCARCHDSPAHESTQQDLFEIAAMMAREPLNVPATSSVPMDKLHAGGRKPLIQVTLQPGTKVQPKWPFPEFCPEDVADKLAQDVKDDRDRLASLITAPQNERFAQVIVNRVWARLMGRGIVEPVADWEKGKATHPELLQYLGREFVRSGYSLKKLTSLVMNSHAYQRATDSTLKAPSPLFTSPAPRRLNAEQIVDALFAATGKPFRTEEVSLDIDGRRDLNNSISLGQPRRSWMLASTSNERDRPSLSLPRIQAMCDVLTAFGWRGARQDPSSVRETDPNALQPAIISNGTVGVWLTRLSDDHGVTQLALRDMPVEKLVDTLFLKLLTRNPTAEERERYTSYLSEGYATRVKTGAPAKVAEISRKPAKYVSWSNHLDPEATTVRMQEEVDARKGDTPTEKLDATWRGKLEDVLWAMLNAPEWVYAP</sequence>
<evidence type="ECO:0000259" key="4">
    <source>
        <dbReference type="Pfam" id="PF07635"/>
    </source>
</evidence>
<dbReference type="PANTHER" id="PTHR35889">
    <property type="entry name" value="CYCLOINULO-OLIGOSACCHARIDE FRUCTANOTRANSFERASE-RELATED"/>
    <property type="match status" value="1"/>
</dbReference>
<dbReference type="EMBL" id="QNRR01000001">
    <property type="protein sequence ID" value="RBP48089.1"/>
    <property type="molecule type" value="Genomic_DNA"/>
</dbReference>
<dbReference type="InterPro" id="IPR011444">
    <property type="entry name" value="DUF1549"/>
</dbReference>
<evidence type="ECO:0000259" key="2">
    <source>
        <dbReference type="Pfam" id="PF07583"/>
    </source>
</evidence>
<dbReference type="SUPFAM" id="SSF49899">
    <property type="entry name" value="Concanavalin A-like lectins/glucanases"/>
    <property type="match status" value="1"/>
</dbReference>
<dbReference type="Pfam" id="PF07583">
    <property type="entry name" value="PSCyt2"/>
    <property type="match status" value="1"/>
</dbReference>
<dbReference type="Pfam" id="PF07635">
    <property type="entry name" value="PSCyt1"/>
    <property type="match status" value="1"/>
</dbReference>
<reference evidence="5 6" key="1">
    <citation type="submission" date="2018-06" db="EMBL/GenBank/DDBJ databases">
        <title>Genomic Encyclopedia of Type Strains, Phase IV (KMG-IV): sequencing the most valuable type-strain genomes for metagenomic binning, comparative biology and taxonomic classification.</title>
        <authorList>
            <person name="Goeker M."/>
        </authorList>
    </citation>
    <scope>NUCLEOTIDE SEQUENCE [LARGE SCALE GENOMIC DNA]</scope>
    <source>
        <strain evidence="5 6">DSM 25532</strain>
    </source>
</reference>
<feature type="domain" description="DUF1553" evidence="3">
    <location>
        <begin position="910"/>
        <end position="1164"/>
    </location>
</feature>
<evidence type="ECO:0000313" key="6">
    <source>
        <dbReference type="Proteomes" id="UP000253426"/>
    </source>
</evidence>
<organism evidence="5 6">
    <name type="scientific">Roseimicrobium gellanilyticum</name>
    <dbReference type="NCBI Taxonomy" id="748857"/>
    <lineage>
        <taxon>Bacteria</taxon>
        <taxon>Pseudomonadati</taxon>
        <taxon>Verrucomicrobiota</taxon>
        <taxon>Verrucomicrobiia</taxon>
        <taxon>Verrucomicrobiales</taxon>
        <taxon>Verrucomicrobiaceae</taxon>
        <taxon>Roseimicrobium</taxon>
    </lineage>
</organism>
<feature type="domain" description="Cytochrome C Planctomycete-type" evidence="4">
    <location>
        <begin position="589"/>
        <end position="648"/>
    </location>
</feature>
<evidence type="ECO:0000259" key="3">
    <source>
        <dbReference type="Pfam" id="PF07587"/>
    </source>
</evidence>
<name>A0A366HWL7_9BACT</name>
<proteinExistence type="predicted"/>
<dbReference type="GO" id="GO:0030246">
    <property type="term" value="F:carbohydrate binding"/>
    <property type="evidence" value="ECO:0007669"/>
    <property type="project" value="UniProtKB-KW"/>
</dbReference>
<accession>A0A366HWL7</accession>
<evidence type="ECO:0000313" key="5">
    <source>
        <dbReference type="EMBL" id="RBP48089.1"/>
    </source>
</evidence>
<feature type="signal peptide" evidence="1">
    <location>
        <begin position="1"/>
        <end position="20"/>
    </location>
</feature>
<dbReference type="Proteomes" id="UP000253426">
    <property type="component" value="Unassembled WGS sequence"/>
</dbReference>
<keyword evidence="5" id="KW-0430">Lectin</keyword>
<dbReference type="RefSeq" id="WP_245958087.1">
    <property type="nucleotide sequence ID" value="NZ_QNRR01000001.1"/>
</dbReference>
<evidence type="ECO:0000256" key="1">
    <source>
        <dbReference type="SAM" id="SignalP"/>
    </source>
</evidence>
<dbReference type="AlphaFoldDB" id="A0A366HWL7"/>
<dbReference type="InterPro" id="IPR022655">
    <property type="entry name" value="DUF1553"/>
</dbReference>
<comment type="caution">
    <text evidence="5">The sequence shown here is derived from an EMBL/GenBank/DDBJ whole genome shotgun (WGS) entry which is preliminary data.</text>
</comment>
<dbReference type="InterPro" id="IPR013320">
    <property type="entry name" value="ConA-like_dom_sf"/>
</dbReference>